<feature type="compositionally biased region" description="Acidic residues" evidence="1">
    <location>
        <begin position="335"/>
        <end position="358"/>
    </location>
</feature>
<evidence type="ECO:0000256" key="1">
    <source>
        <dbReference type="SAM" id="MobiDB-lite"/>
    </source>
</evidence>
<feature type="compositionally biased region" description="Low complexity" evidence="1">
    <location>
        <begin position="284"/>
        <end position="294"/>
    </location>
</feature>
<comment type="caution">
    <text evidence="3">The sequence shown here is derived from an EMBL/GenBank/DDBJ whole genome shotgun (WGS) entry which is preliminary data.</text>
</comment>
<organism evidence="3 4">
    <name type="scientific">Genlisea aurea</name>
    <dbReference type="NCBI Taxonomy" id="192259"/>
    <lineage>
        <taxon>Eukaryota</taxon>
        <taxon>Viridiplantae</taxon>
        <taxon>Streptophyta</taxon>
        <taxon>Embryophyta</taxon>
        <taxon>Tracheophyta</taxon>
        <taxon>Spermatophyta</taxon>
        <taxon>Magnoliopsida</taxon>
        <taxon>eudicotyledons</taxon>
        <taxon>Gunneridae</taxon>
        <taxon>Pentapetalae</taxon>
        <taxon>asterids</taxon>
        <taxon>lamiids</taxon>
        <taxon>Lamiales</taxon>
        <taxon>Lentibulariaceae</taxon>
        <taxon>Genlisea</taxon>
    </lineage>
</organism>
<gene>
    <name evidence="3" type="ORF">M569_14713</name>
</gene>
<name>S8DKQ2_9LAMI</name>
<dbReference type="InterPro" id="IPR005607">
    <property type="entry name" value="BSD_dom"/>
</dbReference>
<dbReference type="Pfam" id="PF03909">
    <property type="entry name" value="BSD"/>
    <property type="match status" value="1"/>
</dbReference>
<evidence type="ECO:0000313" key="4">
    <source>
        <dbReference type="Proteomes" id="UP000015453"/>
    </source>
</evidence>
<dbReference type="SUPFAM" id="SSF140383">
    <property type="entry name" value="BSD domain-like"/>
    <property type="match status" value="1"/>
</dbReference>
<dbReference type="PANTHER" id="PTHR16019:SF25">
    <property type="entry name" value="BSD DOMAIN-CONTAINING PROTEIN 1-LIKE"/>
    <property type="match status" value="1"/>
</dbReference>
<dbReference type="PANTHER" id="PTHR16019">
    <property type="entry name" value="SYNAPSE-ASSOCIATED PROTEIN"/>
    <property type="match status" value="1"/>
</dbReference>
<evidence type="ECO:0000259" key="2">
    <source>
        <dbReference type="PROSITE" id="PS50858"/>
    </source>
</evidence>
<keyword evidence="4" id="KW-1185">Reference proteome</keyword>
<dbReference type="GO" id="GO:0005737">
    <property type="term" value="C:cytoplasm"/>
    <property type="evidence" value="ECO:0007669"/>
    <property type="project" value="TreeGrafter"/>
</dbReference>
<feature type="compositionally biased region" description="Basic and acidic residues" evidence="1">
    <location>
        <begin position="303"/>
        <end position="318"/>
    </location>
</feature>
<sequence>MNFFRSVSSEPTATPSPPSSPANRATVTSSWGFGSAVLDSIAAKSASFLDNYQKDIEEFSSGFRRETSIIREAARRAVSNLPSRLESGAAVAQESLEAVGQAIDDVAELIGKELNLSSGDYVSATDGGRATIPKPYSRLEAVILALQSDAATYRDEIHDAGYDEWKSEFEFHEKRHEVSKLLNENKRIAEIHEATVPEEVDDETFWSRYFYRVAMAVKAEESRASLVKKAISSEEDEELSWDIDDDDAIGSNEAPPLQTTTTTTQASVSVQCERDGSSDGKLGSDISIVSSQRSSHAEDDEMEWHKIEGIPSGDEGKRITTPLQNTTRKKKVTYPEDEEDEELSWDLEDDDGDETGKK</sequence>
<reference evidence="3 4" key="1">
    <citation type="journal article" date="2013" name="BMC Genomics">
        <title>The miniature genome of a carnivorous plant Genlisea aurea contains a low number of genes and short non-coding sequences.</title>
        <authorList>
            <person name="Leushkin E.V."/>
            <person name="Sutormin R.A."/>
            <person name="Nabieva E.R."/>
            <person name="Penin A.A."/>
            <person name="Kondrashov A.S."/>
            <person name="Logacheva M.D."/>
        </authorList>
    </citation>
    <scope>NUCLEOTIDE SEQUENCE [LARGE SCALE GENOMIC DNA]</scope>
</reference>
<feature type="compositionally biased region" description="Acidic residues" evidence="1">
    <location>
        <begin position="236"/>
        <end position="248"/>
    </location>
</feature>
<evidence type="ECO:0000313" key="3">
    <source>
        <dbReference type="EMBL" id="EPS60092.1"/>
    </source>
</evidence>
<feature type="domain" description="BSD" evidence="2">
    <location>
        <begin position="165"/>
        <end position="217"/>
    </location>
</feature>
<dbReference type="Proteomes" id="UP000015453">
    <property type="component" value="Unassembled WGS sequence"/>
</dbReference>
<dbReference type="InterPro" id="IPR035925">
    <property type="entry name" value="BSD_dom_sf"/>
</dbReference>
<proteinExistence type="predicted"/>
<protein>
    <recommendedName>
        <fullName evidence="2">BSD domain-containing protein</fullName>
    </recommendedName>
</protein>
<feature type="region of interest" description="Disordered" evidence="1">
    <location>
        <begin position="236"/>
        <end position="358"/>
    </location>
</feature>
<dbReference type="AlphaFoldDB" id="S8DKQ2"/>
<dbReference type="OrthoDB" id="73788at2759"/>
<dbReference type="Gene3D" id="1.10.3970.10">
    <property type="entry name" value="BSD domain"/>
    <property type="match status" value="1"/>
</dbReference>
<dbReference type="InterPro" id="IPR051494">
    <property type="entry name" value="BSD_domain-containing"/>
</dbReference>
<dbReference type="SMART" id="SM00751">
    <property type="entry name" value="BSD"/>
    <property type="match status" value="1"/>
</dbReference>
<accession>S8DKQ2</accession>
<dbReference type="EMBL" id="AUSU01007830">
    <property type="protein sequence ID" value="EPS60092.1"/>
    <property type="molecule type" value="Genomic_DNA"/>
</dbReference>
<dbReference type="PROSITE" id="PS50858">
    <property type="entry name" value="BSD"/>
    <property type="match status" value="1"/>
</dbReference>
<feature type="region of interest" description="Disordered" evidence="1">
    <location>
        <begin position="1"/>
        <end position="26"/>
    </location>
</feature>